<keyword evidence="1" id="KW-0732">Signal</keyword>
<dbReference type="Gene3D" id="2.60.40.1190">
    <property type="match status" value="1"/>
</dbReference>
<organism evidence="3 4">
    <name type="scientific">Thermobaculum terrenum (strain ATCC BAA-798 / CCMEE 7001 / YNP1)</name>
    <dbReference type="NCBI Taxonomy" id="525904"/>
    <lineage>
        <taxon>Bacteria</taxon>
        <taxon>Bacillati</taxon>
        <taxon>Chloroflexota</taxon>
        <taxon>Chloroflexia</taxon>
        <taxon>Candidatus Thermobaculales</taxon>
        <taxon>Candidatus Thermobaculaceae</taxon>
        <taxon>Thermobaculum</taxon>
    </lineage>
</organism>
<protein>
    <submittedName>
        <fullName evidence="3">Carbohydrate-binding family 9</fullName>
    </submittedName>
</protein>
<evidence type="ECO:0000313" key="4">
    <source>
        <dbReference type="Proteomes" id="UP000000323"/>
    </source>
</evidence>
<proteinExistence type="predicted"/>
<dbReference type="HOGENOM" id="CLU_277703_0_0_0"/>
<gene>
    <name evidence="3" type="ordered locus">Tter_2529</name>
</gene>
<dbReference type="eggNOG" id="COG3534">
    <property type="taxonomic scope" value="Bacteria"/>
</dbReference>
<feature type="chain" id="PRO_5003022049" evidence="1">
    <location>
        <begin position="25"/>
        <end position="1141"/>
    </location>
</feature>
<dbReference type="Pfam" id="PF06452">
    <property type="entry name" value="CBM9_1"/>
    <property type="match status" value="1"/>
</dbReference>
<feature type="signal peptide" evidence="1">
    <location>
        <begin position="1"/>
        <end position="24"/>
    </location>
</feature>
<dbReference type="PANTHER" id="PTHR12631:SF10">
    <property type="entry name" value="BETA-XYLOSIDASE-LIKE PROTEIN-RELATED"/>
    <property type="match status" value="1"/>
</dbReference>
<dbReference type="Proteomes" id="UP000000323">
    <property type="component" value="Chromosome 2"/>
</dbReference>
<keyword evidence="4" id="KW-1185">Reference proteome</keyword>
<dbReference type="OrthoDB" id="5242547at2"/>
<dbReference type="GO" id="GO:0030246">
    <property type="term" value="F:carbohydrate binding"/>
    <property type="evidence" value="ECO:0007669"/>
    <property type="project" value="InterPro"/>
</dbReference>
<dbReference type="Gene3D" id="2.60.120.560">
    <property type="entry name" value="Exo-inulinase, domain 1"/>
    <property type="match status" value="1"/>
</dbReference>
<dbReference type="CAZy" id="CBM9">
    <property type="family name" value="Carbohydrate-Binding Module Family 9"/>
</dbReference>
<dbReference type="PANTHER" id="PTHR12631">
    <property type="entry name" value="ALPHA-L-IDURONIDASE"/>
    <property type="match status" value="1"/>
</dbReference>
<evidence type="ECO:0000256" key="1">
    <source>
        <dbReference type="SAM" id="SignalP"/>
    </source>
</evidence>
<dbReference type="InterPro" id="IPR010502">
    <property type="entry name" value="Carb-bd_dom_fam9"/>
</dbReference>
<dbReference type="RefSeq" id="WP_012876449.1">
    <property type="nucleotide sequence ID" value="NC_013526.1"/>
</dbReference>
<reference evidence="4" key="1">
    <citation type="journal article" date="2010" name="Stand. Genomic Sci.">
        <title>Complete genome sequence of 'Thermobaculum terrenum' type strain (YNP1).</title>
        <authorList>
            <person name="Kiss H."/>
            <person name="Cleland D."/>
            <person name="Lapidus A."/>
            <person name="Lucas S."/>
            <person name="Glavina Del Rio T."/>
            <person name="Nolan M."/>
            <person name="Tice H."/>
            <person name="Han C."/>
            <person name="Goodwin L."/>
            <person name="Pitluck S."/>
            <person name="Liolios K."/>
            <person name="Ivanova N."/>
            <person name="Mavromatis K."/>
            <person name="Ovchinnikova G."/>
            <person name="Pati A."/>
            <person name="Chen A."/>
            <person name="Palaniappan K."/>
            <person name="Land M."/>
            <person name="Hauser L."/>
            <person name="Chang Y."/>
            <person name="Jeffries C."/>
            <person name="Lu M."/>
            <person name="Brettin T."/>
            <person name="Detter J."/>
            <person name="Goker M."/>
            <person name="Tindall B."/>
            <person name="Beck B."/>
            <person name="McDermott T."/>
            <person name="Woyke T."/>
            <person name="Bristow J."/>
            <person name="Eisen J."/>
            <person name="Markowitz V."/>
            <person name="Hugenholtz P."/>
            <person name="Kyrpides N."/>
            <person name="Klenk H."/>
            <person name="Cheng J."/>
        </authorList>
    </citation>
    <scope>NUCLEOTIDE SEQUENCE [LARGE SCALE GENOMIC DNA]</scope>
    <source>
        <strain evidence="4">ATCC BAA-798 / YNP1</strain>
    </source>
</reference>
<dbReference type="GO" id="GO:0004553">
    <property type="term" value="F:hydrolase activity, hydrolyzing O-glycosyl compounds"/>
    <property type="evidence" value="ECO:0007669"/>
    <property type="project" value="InterPro"/>
</dbReference>
<dbReference type="SUPFAM" id="SSF49344">
    <property type="entry name" value="CBD9-like"/>
    <property type="match status" value="1"/>
</dbReference>
<dbReference type="STRING" id="525904.Tter_2529"/>
<evidence type="ECO:0000259" key="2">
    <source>
        <dbReference type="Pfam" id="PF06452"/>
    </source>
</evidence>
<dbReference type="InterPro" id="IPR017853">
    <property type="entry name" value="GH"/>
</dbReference>
<dbReference type="AlphaFoldDB" id="D1CI47"/>
<dbReference type="Gene3D" id="3.20.20.80">
    <property type="entry name" value="Glycosidases"/>
    <property type="match status" value="1"/>
</dbReference>
<dbReference type="CDD" id="cd09621">
    <property type="entry name" value="CBM9_like_5"/>
    <property type="match status" value="1"/>
</dbReference>
<dbReference type="CAZy" id="GH39">
    <property type="family name" value="Glycoside Hydrolase Family 39"/>
</dbReference>
<dbReference type="GO" id="GO:0016052">
    <property type="term" value="P:carbohydrate catabolic process"/>
    <property type="evidence" value="ECO:0007669"/>
    <property type="project" value="InterPro"/>
</dbReference>
<evidence type="ECO:0000313" key="3">
    <source>
        <dbReference type="EMBL" id="ACZ43418.1"/>
    </source>
</evidence>
<dbReference type="InterPro" id="IPR051923">
    <property type="entry name" value="Glycosyl_Hydrolase_39"/>
</dbReference>
<accession>D1CI47</accession>
<dbReference type="KEGG" id="ttr:Tter_2529"/>
<sequence>MRGKHIGRLLAVAAMVATLLGSQGAIPARAVEALFYDDFSTPSPRWVVEGGTWQVQDGYYTGDGGFEDAPEPDYAWVDGIGTNVVITTQVTPLAYVTDHRIGISAHVRGGHTPSNTDTKWSLILHDGTLSLLEEGIAWRAQVPFDYAPDHAYLLKMSISGGRVQGKAWEVGSPEPAGWMVTAEFTTQLGEDGVGLYSGRARARFDFIRVDPGPPNLSLGSDRVGNVFVDGEAAELTATVRDQGGQGGSYTLEYAIQNAYGQSVRQGSESLSLPPGGEVQRTVSVSPSAHGYYSASFELRAGTEVVASASTTLAIVAAPIEGTRPESPWGIGGGGAFIGIRFGEQQARNSLELVHRANIAFTREEIFWESVEPRQGEFHWEVFDPSVEEAHRQGVLIMGLLDYFAPWSVPYGYGGQEGEVDFDTAVRNYANYVYQTVSRYKPGGVLAQQEGWSDGYGIRYWEVWNEPPTFWFGTAEQFGQLVRAASEAIRSADPQATVVVSSGGPEFDQTVIEVAGIEAYDALAIHLYPGPTSPEAGSFVRSVRDTRDFLDRHGGQDVAIWITEMGWDTTGGVSEWEQASYIVRASVQTLAAGSERNFIFTFNYGSEPPGWGIVHPDLTPKISYVAYSTLTHLLEGTRPMGEVPMGSALRAYVFEGGGRSVGVVWSVAEDGELTIDTQGMHLSALDLMNNPTGEHSGDHLTISLTGRPVFLVGEGVTANQMQAMIERGAVSGITPLGIDISQLGDLPTTLPPLEVTVTNRVNVPQSGTVTLSLPPGWEVQDNSLAFGPLAPGEEATLTYRLEEVVTRDDNTYAVTATAALDNGGRVSATENLFVTAVVHGTPTIDGDLSDWTRAAPVHADTADKVVGIPGWTPQDLSATAWTMWDDDYLYFAAKVTDDTFSQPNTDGNIWMGDSVQLFFDTLNDKTTYQDEDDQEWGIALTPDGPEVFRWSGGGGFGYVDLARLAAVRGENGDVTYELAIPLAELAPLRPAPSSRTGFTFLVNDDDGGGREGWISWTPGVGNAWNPSLFSTWTFVESIGQAALRVERDRGKPLADTIAFTLGGGTAQLIVHNHGVTAMEVRFSGGQVLTLSTKRSTGRDTYRIALEGDTTIDVSQYVREGANAMAVRPLGAPGRFAILTVFD</sequence>
<feature type="domain" description="Carbohydrate-binding" evidence="2">
    <location>
        <begin position="862"/>
        <end position="1032"/>
    </location>
</feature>
<dbReference type="SUPFAM" id="SSF51445">
    <property type="entry name" value="(Trans)glycosidases"/>
    <property type="match status" value="1"/>
</dbReference>
<name>D1CI47_THET1</name>
<dbReference type="EMBL" id="CP001826">
    <property type="protein sequence ID" value="ACZ43418.1"/>
    <property type="molecule type" value="Genomic_DNA"/>
</dbReference>